<dbReference type="VEuPathDB" id="TrichDB:TVAG_214710"/>
<dbReference type="KEGG" id="tva:5464771"/>
<evidence type="ECO:0000256" key="1">
    <source>
        <dbReference type="ARBA" id="ARBA00022837"/>
    </source>
</evidence>
<dbReference type="InterPro" id="IPR002048">
    <property type="entry name" value="EF_hand_dom"/>
</dbReference>
<dbReference type="InParanoid" id="A2DK75"/>
<dbReference type="EMBL" id="DS113210">
    <property type="protein sequence ID" value="EAY19246.1"/>
    <property type="molecule type" value="Genomic_DNA"/>
</dbReference>
<accession>A2DK75</accession>
<dbReference type="OrthoDB" id="191686at2759"/>
<keyword evidence="1" id="KW-0106">Calcium</keyword>
<dbReference type="CDD" id="cd00051">
    <property type="entry name" value="EFh"/>
    <property type="match status" value="1"/>
</dbReference>
<dbReference type="RefSeq" id="XP_001580232.1">
    <property type="nucleotide sequence ID" value="XM_001580182.1"/>
</dbReference>
<dbReference type="Gene3D" id="1.10.238.10">
    <property type="entry name" value="EF-hand"/>
    <property type="match status" value="2"/>
</dbReference>
<dbReference type="PROSITE" id="PS50222">
    <property type="entry name" value="EF_HAND_2"/>
    <property type="match status" value="2"/>
</dbReference>
<dbReference type="Proteomes" id="UP000001542">
    <property type="component" value="Unassembled WGS sequence"/>
</dbReference>
<dbReference type="SMR" id="A2DK75"/>
<name>A2DK75_TRIV3</name>
<dbReference type="InterPro" id="IPR011992">
    <property type="entry name" value="EF-hand-dom_pair"/>
</dbReference>
<dbReference type="SMART" id="SM00054">
    <property type="entry name" value="EFh"/>
    <property type="match status" value="2"/>
</dbReference>
<protein>
    <submittedName>
        <fullName evidence="3">EF hand family protein</fullName>
    </submittedName>
</protein>
<reference evidence="3" key="1">
    <citation type="submission" date="2006-10" db="EMBL/GenBank/DDBJ databases">
        <authorList>
            <person name="Amadeo P."/>
            <person name="Zhao Q."/>
            <person name="Wortman J."/>
            <person name="Fraser-Liggett C."/>
            <person name="Carlton J."/>
        </authorList>
    </citation>
    <scope>NUCLEOTIDE SEQUENCE</scope>
    <source>
        <strain evidence="3">G3</strain>
    </source>
</reference>
<dbReference type="GO" id="GO:0005509">
    <property type="term" value="F:calcium ion binding"/>
    <property type="evidence" value="ECO:0007669"/>
    <property type="project" value="InterPro"/>
</dbReference>
<dbReference type="AlphaFoldDB" id="A2DK75"/>
<dbReference type="SUPFAM" id="SSF47473">
    <property type="entry name" value="EF-hand"/>
    <property type="match status" value="1"/>
</dbReference>
<reference evidence="3" key="2">
    <citation type="journal article" date="2007" name="Science">
        <title>Draft genome sequence of the sexually transmitted pathogen Trichomonas vaginalis.</title>
        <authorList>
            <person name="Carlton J.M."/>
            <person name="Hirt R.P."/>
            <person name="Silva J.C."/>
            <person name="Delcher A.L."/>
            <person name="Schatz M."/>
            <person name="Zhao Q."/>
            <person name="Wortman J.R."/>
            <person name="Bidwell S.L."/>
            <person name="Alsmark U.C.M."/>
            <person name="Besteiro S."/>
            <person name="Sicheritz-Ponten T."/>
            <person name="Noel C.J."/>
            <person name="Dacks J.B."/>
            <person name="Foster P.G."/>
            <person name="Simillion C."/>
            <person name="Van de Peer Y."/>
            <person name="Miranda-Saavedra D."/>
            <person name="Barton G.J."/>
            <person name="Westrop G.D."/>
            <person name="Mueller S."/>
            <person name="Dessi D."/>
            <person name="Fiori P.L."/>
            <person name="Ren Q."/>
            <person name="Paulsen I."/>
            <person name="Zhang H."/>
            <person name="Bastida-Corcuera F.D."/>
            <person name="Simoes-Barbosa A."/>
            <person name="Brown M.T."/>
            <person name="Hayes R.D."/>
            <person name="Mukherjee M."/>
            <person name="Okumura C.Y."/>
            <person name="Schneider R."/>
            <person name="Smith A.J."/>
            <person name="Vanacova S."/>
            <person name="Villalvazo M."/>
            <person name="Haas B.J."/>
            <person name="Pertea M."/>
            <person name="Feldblyum T.V."/>
            <person name="Utterback T.R."/>
            <person name="Shu C.L."/>
            <person name="Osoegawa K."/>
            <person name="de Jong P.J."/>
            <person name="Hrdy I."/>
            <person name="Horvathova L."/>
            <person name="Zubacova Z."/>
            <person name="Dolezal P."/>
            <person name="Malik S.B."/>
            <person name="Logsdon J.M. Jr."/>
            <person name="Henze K."/>
            <person name="Gupta A."/>
            <person name="Wang C.C."/>
            <person name="Dunne R.L."/>
            <person name="Upcroft J.A."/>
            <person name="Upcroft P."/>
            <person name="White O."/>
            <person name="Salzberg S.L."/>
            <person name="Tang P."/>
            <person name="Chiu C.-H."/>
            <person name="Lee Y.-S."/>
            <person name="Embley T.M."/>
            <person name="Coombs G.H."/>
            <person name="Mottram J.C."/>
            <person name="Tachezy J."/>
            <person name="Fraser-Liggett C.M."/>
            <person name="Johnson P.J."/>
        </authorList>
    </citation>
    <scope>NUCLEOTIDE SEQUENCE [LARGE SCALE GENOMIC DNA]</scope>
    <source>
        <strain evidence="3">G3</strain>
    </source>
</reference>
<evidence type="ECO:0000313" key="4">
    <source>
        <dbReference type="Proteomes" id="UP000001542"/>
    </source>
</evidence>
<gene>
    <name evidence="3" type="ORF">TVAG_214710</name>
</gene>
<keyword evidence="4" id="KW-1185">Reference proteome</keyword>
<proteinExistence type="predicted"/>
<dbReference type="Pfam" id="PF13833">
    <property type="entry name" value="EF-hand_8"/>
    <property type="match status" value="1"/>
</dbReference>
<dbReference type="VEuPathDB" id="TrichDB:TVAGG3_0170470"/>
<sequence length="172" mass="19802">MSRDKMVFLGPDDYKEFIHHVFEMFDFDGGNCVDLELFKTFVGALSQRKFMEPKLEKAIEQSGRDGLSYEEFISQFMKYFSNWIGKVTPDLEFAFSKASSDGLISLESLQKANQDNNLGYTEQELKAMIREFDSDKDGKVTLDEIKQRFQANDIQVTIEKPELPLTAPTIKN</sequence>
<organism evidence="3 4">
    <name type="scientific">Trichomonas vaginalis (strain ATCC PRA-98 / G3)</name>
    <dbReference type="NCBI Taxonomy" id="412133"/>
    <lineage>
        <taxon>Eukaryota</taxon>
        <taxon>Metamonada</taxon>
        <taxon>Parabasalia</taxon>
        <taxon>Trichomonadida</taxon>
        <taxon>Trichomonadidae</taxon>
        <taxon>Trichomonas</taxon>
    </lineage>
</organism>
<dbReference type="STRING" id="5722.A2DK75"/>
<evidence type="ECO:0000313" key="3">
    <source>
        <dbReference type="EMBL" id="EAY19246.1"/>
    </source>
</evidence>
<dbReference type="InterPro" id="IPR018247">
    <property type="entry name" value="EF_Hand_1_Ca_BS"/>
</dbReference>
<evidence type="ECO:0000259" key="2">
    <source>
        <dbReference type="PROSITE" id="PS50222"/>
    </source>
</evidence>
<feature type="domain" description="EF-hand" evidence="2">
    <location>
        <begin position="120"/>
        <end position="155"/>
    </location>
</feature>
<feature type="domain" description="EF-hand" evidence="2">
    <location>
        <begin position="13"/>
        <end position="48"/>
    </location>
</feature>
<dbReference type="PROSITE" id="PS00018">
    <property type="entry name" value="EF_HAND_1"/>
    <property type="match status" value="1"/>
</dbReference>